<feature type="compositionally biased region" description="Basic and acidic residues" evidence="1">
    <location>
        <begin position="49"/>
        <end position="68"/>
    </location>
</feature>
<dbReference type="SUPFAM" id="SSF58113">
    <property type="entry name" value="Apolipoprotein A-I"/>
    <property type="match status" value="1"/>
</dbReference>
<evidence type="ECO:0000256" key="1">
    <source>
        <dbReference type="SAM" id="MobiDB-lite"/>
    </source>
</evidence>
<dbReference type="OrthoDB" id="7889162at2"/>
<evidence type="ECO:0000313" key="2">
    <source>
        <dbReference type="EMBL" id="SFV38407.1"/>
    </source>
</evidence>
<dbReference type="EMBL" id="FPCK01000004">
    <property type="protein sequence ID" value="SFV38407.1"/>
    <property type="molecule type" value="Genomic_DNA"/>
</dbReference>
<reference evidence="2 3" key="1">
    <citation type="submission" date="2016-10" db="EMBL/GenBank/DDBJ databases">
        <authorList>
            <person name="de Groot N.N."/>
        </authorList>
    </citation>
    <scope>NUCLEOTIDE SEQUENCE [LARGE SCALE GENOMIC DNA]</scope>
    <source>
        <strain evidence="2 3">IPL20</strain>
    </source>
</reference>
<dbReference type="RefSeq" id="WP_092426664.1">
    <property type="nucleotide sequence ID" value="NZ_FPCK01000004.1"/>
</dbReference>
<accession>A0A1I7NUS7</accession>
<dbReference type="Gene3D" id="1.20.120.20">
    <property type="entry name" value="Apolipoprotein"/>
    <property type="match status" value="1"/>
</dbReference>
<dbReference type="AlphaFoldDB" id="A0A1I7NUS7"/>
<feature type="compositionally biased region" description="Low complexity" evidence="1">
    <location>
        <begin position="171"/>
        <end position="203"/>
    </location>
</feature>
<name>A0A1I7NUS7_9HYPH</name>
<evidence type="ECO:0000313" key="3">
    <source>
        <dbReference type="Proteomes" id="UP000199074"/>
    </source>
</evidence>
<feature type="region of interest" description="Disordered" evidence="1">
    <location>
        <begin position="1"/>
        <end position="68"/>
    </location>
</feature>
<sequence>MSIEDPNRTSGTANTPSSELQQQASQDLNEVTSRAKDDLDTIKQQAAADTRELKDQAQEKLGEATDKAKSFAAHQKDLAASQITGVADAISKVASELEGSEQQTVARYARDLAGGLSKVGKQIENRDVDDLMGAAQDFGRNQPVAFLGVAALAGFVASRFALASTHRRDQAATTSSTSGTSNVSGVSSASGVSSTSTRPVSSSYDTGYRPNTVTGDR</sequence>
<keyword evidence="3" id="KW-1185">Reference proteome</keyword>
<feature type="compositionally biased region" description="Polar residues" evidence="1">
    <location>
        <begin position="8"/>
        <end position="32"/>
    </location>
</feature>
<dbReference type="Proteomes" id="UP000199074">
    <property type="component" value="Unassembled WGS sequence"/>
</dbReference>
<organism evidence="2 3">
    <name type="scientific">Devosia crocina</name>
    <dbReference type="NCBI Taxonomy" id="429728"/>
    <lineage>
        <taxon>Bacteria</taxon>
        <taxon>Pseudomonadati</taxon>
        <taxon>Pseudomonadota</taxon>
        <taxon>Alphaproteobacteria</taxon>
        <taxon>Hyphomicrobiales</taxon>
        <taxon>Devosiaceae</taxon>
        <taxon>Devosia</taxon>
    </lineage>
</organism>
<dbReference type="STRING" id="429728.SAMN05216456_3414"/>
<feature type="region of interest" description="Disordered" evidence="1">
    <location>
        <begin position="165"/>
        <end position="217"/>
    </location>
</feature>
<protein>
    <recommendedName>
        <fullName evidence="4">Nutrient deprivation-induced protein</fullName>
    </recommendedName>
</protein>
<evidence type="ECO:0008006" key="4">
    <source>
        <dbReference type="Google" id="ProtNLM"/>
    </source>
</evidence>
<gene>
    <name evidence="2" type="ORF">SAMN05216456_3414</name>
</gene>
<proteinExistence type="predicted"/>